<gene>
    <name evidence="2" type="ORF">Y036_185</name>
</gene>
<dbReference type="EMBL" id="JQIM01000010">
    <property type="protein sequence ID" value="KGX06402.1"/>
    <property type="molecule type" value="Genomic_DNA"/>
</dbReference>
<name>A0AA40J9U3_BURPE</name>
<feature type="region of interest" description="Disordered" evidence="1">
    <location>
        <begin position="57"/>
        <end position="101"/>
    </location>
</feature>
<sequence>MLERRFDVQIVCVRVYGSDESLRPPKCRPIMNRTGDAWPVWLATGWDVGADSYRRAKQERRRGEASIGVRTASRPSPGGGAIGRRGRPWRRKPRQRVRHRVHGCAVRRTRMLSSTKASPARSRDAAMTQRFTGAGWRFKRNVRRTASRFSMTIACHATRCRAYRGHPSLTGRAPLPRGRRACIGRRRRDRRDRPARAINNRCASMRRGARDQCVRLRSVSLTRFATSTVR</sequence>
<evidence type="ECO:0000256" key="1">
    <source>
        <dbReference type="SAM" id="MobiDB-lite"/>
    </source>
</evidence>
<reference evidence="2 3" key="1">
    <citation type="submission" date="2014-08" db="EMBL/GenBank/DDBJ databases">
        <authorList>
            <person name="Bunnell A."/>
            <person name="Chain P.S."/>
            <person name="Chertkov O."/>
            <person name="Currie B.J."/>
            <person name="Daligault H.E."/>
            <person name="Davenport K.W."/>
            <person name="Davis C."/>
            <person name="Gleasner C.D."/>
            <person name="Johnson S.L."/>
            <person name="Kaestli M."/>
            <person name="Koren S."/>
            <person name="Kunde Y.A."/>
            <person name="Mayo M."/>
            <person name="McMurry K.K."/>
            <person name="Price E.P."/>
            <person name="Reitenga K.G."/>
            <person name="Robison R."/>
            <person name="Rosovitz M.J."/>
            <person name="Sarovich D.S."/>
            <person name="Teshima H."/>
        </authorList>
    </citation>
    <scope>NUCLEOTIDE SEQUENCE [LARGE SCALE GENOMIC DNA]</scope>
    <source>
        <strain evidence="2 3">MSHR44</strain>
    </source>
</reference>
<proteinExistence type="predicted"/>
<protein>
    <submittedName>
        <fullName evidence="2">Uncharacterized protein</fullName>
    </submittedName>
</protein>
<comment type="caution">
    <text evidence="2">The sequence shown here is derived from an EMBL/GenBank/DDBJ whole genome shotgun (WGS) entry which is preliminary data.</text>
</comment>
<organism evidence="2 3">
    <name type="scientific">Burkholderia pseudomallei</name>
    <name type="common">Pseudomonas pseudomallei</name>
    <dbReference type="NCBI Taxonomy" id="28450"/>
    <lineage>
        <taxon>Bacteria</taxon>
        <taxon>Pseudomonadati</taxon>
        <taxon>Pseudomonadota</taxon>
        <taxon>Betaproteobacteria</taxon>
        <taxon>Burkholderiales</taxon>
        <taxon>Burkholderiaceae</taxon>
        <taxon>Burkholderia</taxon>
        <taxon>pseudomallei group</taxon>
    </lineage>
</organism>
<evidence type="ECO:0000313" key="3">
    <source>
        <dbReference type="Proteomes" id="UP000030475"/>
    </source>
</evidence>
<dbReference type="AlphaFoldDB" id="A0AA40J9U3"/>
<evidence type="ECO:0000313" key="2">
    <source>
        <dbReference type="EMBL" id="KGX06402.1"/>
    </source>
</evidence>
<accession>A0AA40J9U3</accession>
<dbReference type="Proteomes" id="UP000030475">
    <property type="component" value="Unassembled WGS sequence"/>
</dbReference>
<feature type="compositionally biased region" description="Basic residues" evidence="1">
    <location>
        <begin position="84"/>
        <end position="101"/>
    </location>
</feature>